<dbReference type="Pfam" id="PF08808">
    <property type="entry name" value="RES"/>
    <property type="match status" value="1"/>
</dbReference>
<dbReference type="InterPro" id="IPR014914">
    <property type="entry name" value="RES_dom"/>
</dbReference>
<name>A0A9X1SDI1_9MICC</name>
<dbReference type="EMBL" id="JAJFZV010000020">
    <property type="protein sequence ID" value="MCC3299665.1"/>
    <property type="molecule type" value="Genomic_DNA"/>
</dbReference>
<feature type="domain" description="RES" evidence="1">
    <location>
        <begin position="40"/>
        <end position="180"/>
    </location>
</feature>
<dbReference type="RefSeq" id="WP_227897651.1">
    <property type="nucleotide sequence ID" value="NZ_CP099467.1"/>
</dbReference>
<organism evidence="2 3">
    <name type="scientific">Arthrobacter caoxuetaonis</name>
    <dbReference type="NCBI Taxonomy" id="2886935"/>
    <lineage>
        <taxon>Bacteria</taxon>
        <taxon>Bacillati</taxon>
        <taxon>Actinomycetota</taxon>
        <taxon>Actinomycetes</taxon>
        <taxon>Micrococcales</taxon>
        <taxon>Micrococcaceae</taxon>
        <taxon>Arthrobacter</taxon>
    </lineage>
</organism>
<dbReference type="AlphaFoldDB" id="A0A9X1SDI1"/>
<gene>
    <name evidence="2" type="ORF">LJ757_17870</name>
</gene>
<protein>
    <submittedName>
        <fullName evidence="2">RES family NAD+ phosphorylase</fullName>
    </submittedName>
</protein>
<dbReference type="Proteomes" id="UP001139158">
    <property type="component" value="Unassembled WGS sequence"/>
</dbReference>
<comment type="caution">
    <text evidence="2">The sequence shown here is derived from an EMBL/GenBank/DDBJ whole genome shotgun (WGS) entry which is preliminary data.</text>
</comment>
<keyword evidence="3" id="KW-1185">Reference proteome</keyword>
<accession>A0A9X1SDI1</accession>
<dbReference type="SMART" id="SM00953">
    <property type="entry name" value="RES"/>
    <property type="match status" value="1"/>
</dbReference>
<evidence type="ECO:0000313" key="3">
    <source>
        <dbReference type="Proteomes" id="UP001139158"/>
    </source>
</evidence>
<proteinExistence type="predicted"/>
<sequence>MTHDSPVPPVPAGFSPQVVTLPAGSVLHRVFSNAREVTDFNPGKGKPTRFAFFGDPPVAVLYAAGDLKTAVCESMLHEIPYAGGVLFKANYEDRVSAGLRTDRDLRLASFKGEGLRALGVEPHELTACEAAWYTETVKWAQAAYDAGLDGCVWMSRRLNDGLAYIFFDRSEDAFTTDISVPARAYLNGPDLDWLIDFCAGINIDVEV</sequence>
<evidence type="ECO:0000313" key="2">
    <source>
        <dbReference type="EMBL" id="MCC3299665.1"/>
    </source>
</evidence>
<evidence type="ECO:0000259" key="1">
    <source>
        <dbReference type="SMART" id="SM00953"/>
    </source>
</evidence>
<reference evidence="2" key="1">
    <citation type="submission" date="2021-10" db="EMBL/GenBank/DDBJ databases">
        <title>Novel species in genus Arthrobacter.</title>
        <authorList>
            <person name="Liu Y."/>
        </authorList>
    </citation>
    <scope>NUCLEOTIDE SEQUENCE</scope>
    <source>
        <strain evidence="2">Zg-Y453</strain>
    </source>
</reference>